<dbReference type="AlphaFoldDB" id="A0A1V9YRY3"/>
<reference evidence="1 2" key="1">
    <citation type="journal article" date="2014" name="Genome Biol. Evol.">
        <title>The secreted proteins of Achlya hypogyna and Thraustotheca clavata identify the ancestral oomycete secretome and reveal gene acquisitions by horizontal gene transfer.</title>
        <authorList>
            <person name="Misner I."/>
            <person name="Blouin N."/>
            <person name="Leonard G."/>
            <person name="Richards T.A."/>
            <person name="Lane C.E."/>
        </authorList>
    </citation>
    <scope>NUCLEOTIDE SEQUENCE [LARGE SCALE GENOMIC DNA]</scope>
    <source>
        <strain evidence="1 2">ATCC 34112</strain>
    </source>
</reference>
<dbReference type="PANTHER" id="PTHR36074">
    <property type="entry name" value="ISOPENTENYL-DIPHOSPHATE DELTA-ISOMERASE"/>
    <property type="match status" value="1"/>
</dbReference>
<evidence type="ECO:0000313" key="2">
    <source>
        <dbReference type="Proteomes" id="UP000243217"/>
    </source>
</evidence>
<organism evidence="1 2">
    <name type="scientific">Thraustotheca clavata</name>
    <dbReference type="NCBI Taxonomy" id="74557"/>
    <lineage>
        <taxon>Eukaryota</taxon>
        <taxon>Sar</taxon>
        <taxon>Stramenopiles</taxon>
        <taxon>Oomycota</taxon>
        <taxon>Saprolegniomycetes</taxon>
        <taxon>Saprolegniales</taxon>
        <taxon>Achlyaceae</taxon>
        <taxon>Thraustotheca</taxon>
    </lineage>
</organism>
<comment type="caution">
    <text evidence="1">The sequence shown here is derived from an EMBL/GenBank/DDBJ whole genome shotgun (WGS) entry which is preliminary data.</text>
</comment>
<dbReference type="EMBL" id="JNBS01003148">
    <property type="protein sequence ID" value="OQR88545.1"/>
    <property type="molecule type" value="Genomic_DNA"/>
</dbReference>
<dbReference type="Proteomes" id="UP000243217">
    <property type="component" value="Unassembled WGS sequence"/>
</dbReference>
<name>A0A1V9YRY3_9STRA</name>
<sequence length="190" mass="21309">MLFDAIDYGNQKKKKDEDYSVFSVVILPWCTSFGRAVSYTTVCRVLEAWCVDNMPLQTADKLIKNIYKSALRKAARYHEKTIVAKLMMITTARASLLPNLAVFLVEQLCLIAQNPDLSTFTKKTVRNAHRCVLAIIGASIGAAIGTLIEPGFGTIIGAVGGEDWLTRDWLSNTIFFHNERLRDMYISRAQ</sequence>
<evidence type="ECO:0000313" key="1">
    <source>
        <dbReference type="EMBL" id="OQR88545.1"/>
    </source>
</evidence>
<protein>
    <submittedName>
        <fullName evidence="1">Uncharacterized protein</fullName>
    </submittedName>
</protein>
<proteinExistence type="predicted"/>
<dbReference type="PANTHER" id="PTHR36074:SF1">
    <property type="entry name" value="ISOPENTENYL-DIPHOSPHATE DELTA-ISOMERASE"/>
    <property type="match status" value="1"/>
</dbReference>
<dbReference type="OrthoDB" id="68031at2759"/>
<keyword evidence="2" id="KW-1185">Reference proteome</keyword>
<accession>A0A1V9YRY3</accession>
<gene>
    <name evidence="1" type="ORF">THRCLA_22845</name>
</gene>